<keyword evidence="5" id="KW-0472">Membrane</keyword>
<dbReference type="InterPro" id="IPR002994">
    <property type="entry name" value="Surf1/Shy1"/>
</dbReference>
<dbReference type="GO" id="GO:0005743">
    <property type="term" value="C:mitochondrial inner membrane"/>
    <property type="evidence" value="ECO:0007669"/>
    <property type="project" value="UniProtKB-SubCell"/>
</dbReference>
<gene>
    <name evidence="8" type="primary">LOC113793550</name>
</gene>
<evidence type="ECO:0000256" key="6">
    <source>
        <dbReference type="RuleBase" id="RU363076"/>
    </source>
</evidence>
<reference evidence="8" key="1">
    <citation type="submission" date="2025-08" db="UniProtKB">
        <authorList>
            <consortium name="RefSeq"/>
        </authorList>
    </citation>
    <scope>IDENTIFICATION</scope>
    <source>
        <strain evidence="8">Airmid</strain>
    </source>
</reference>
<dbReference type="InParanoid" id="A0A6P6Y1M1"/>
<dbReference type="AlphaFoldDB" id="A0A6P6Y1M1"/>
<evidence type="ECO:0000313" key="7">
    <source>
        <dbReference type="Proteomes" id="UP000515146"/>
    </source>
</evidence>
<dbReference type="Pfam" id="PF02104">
    <property type="entry name" value="SURF1"/>
    <property type="match status" value="1"/>
</dbReference>
<keyword evidence="6" id="KW-0999">Mitochondrion inner membrane</keyword>
<evidence type="ECO:0000256" key="5">
    <source>
        <dbReference type="ARBA" id="ARBA00023136"/>
    </source>
</evidence>
<keyword evidence="6" id="KW-0496">Mitochondrion</keyword>
<dbReference type="InterPro" id="IPR045214">
    <property type="entry name" value="Surf1/Surf4"/>
</dbReference>
<evidence type="ECO:0000313" key="8">
    <source>
        <dbReference type="RefSeq" id="XP_027199402.1"/>
    </source>
</evidence>
<keyword evidence="4" id="KW-1133">Transmembrane helix</keyword>
<dbReference type="Proteomes" id="UP000515146">
    <property type="component" value="Unplaced"/>
</dbReference>
<dbReference type="OrthoDB" id="10040024at2759"/>
<evidence type="ECO:0000256" key="2">
    <source>
        <dbReference type="ARBA" id="ARBA00007165"/>
    </source>
</evidence>
<evidence type="ECO:0000256" key="3">
    <source>
        <dbReference type="ARBA" id="ARBA00022692"/>
    </source>
</evidence>
<evidence type="ECO:0000256" key="4">
    <source>
        <dbReference type="ARBA" id="ARBA00022989"/>
    </source>
</evidence>
<keyword evidence="3" id="KW-0812">Transmembrane</keyword>
<organism evidence="7 8">
    <name type="scientific">Dermatophagoides pteronyssinus</name>
    <name type="common">European house dust mite</name>
    <dbReference type="NCBI Taxonomy" id="6956"/>
    <lineage>
        <taxon>Eukaryota</taxon>
        <taxon>Metazoa</taxon>
        <taxon>Ecdysozoa</taxon>
        <taxon>Arthropoda</taxon>
        <taxon>Chelicerata</taxon>
        <taxon>Arachnida</taxon>
        <taxon>Acari</taxon>
        <taxon>Acariformes</taxon>
        <taxon>Sarcoptiformes</taxon>
        <taxon>Astigmata</taxon>
        <taxon>Psoroptidia</taxon>
        <taxon>Analgoidea</taxon>
        <taxon>Pyroglyphidae</taxon>
        <taxon>Dermatophagoidinae</taxon>
        <taxon>Dermatophagoides</taxon>
    </lineage>
</organism>
<comment type="function">
    <text evidence="6">Probably involved in the biogenesis of the COX complex.</text>
</comment>
<name>A0A6P6Y1M1_DERPT</name>
<sequence length="297" mass="34885">MNTLLLNCRSLTGKIIQIHIVSTFKPSVNHVQFYRYFNTKNKPPTNNYKRQNWTIMDNMINAARNIWIVPLTLAIHAGIKQYQNDSQKPDSILTIENLDKIPPVDLPNEPEEIQKLMYRKVKLRGYFEHDKEFLLSQRTNFQFSDALVSPLNRSGYYVLTPFVLENGRRVLVNRGWVSEYRKKPESRESGQVQGTVELDAYVTFNEKMDLVTKMRTMSCKYFYLYRSEMLDNNLDMDKLAEKLQVEPFALFVADKKSTHKMGPIGGQISFTSDYDFFQQYQKVFSYLLLALVMYIIF</sequence>
<dbReference type="CDD" id="cd06662">
    <property type="entry name" value="SURF1"/>
    <property type="match status" value="1"/>
</dbReference>
<dbReference type="RefSeq" id="XP_027199402.1">
    <property type="nucleotide sequence ID" value="XM_027343601.1"/>
</dbReference>
<dbReference type="PANTHER" id="PTHR23427">
    <property type="entry name" value="SURFEIT LOCUS PROTEIN"/>
    <property type="match status" value="1"/>
</dbReference>
<evidence type="ECO:0000256" key="1">
    <source>
        <dbReference type="ARBA" id="ARBA00004370"/>
    </source>
</evidence>
<dbReference type="PROSITE" id="PS50895">
    <property type="entry name" value="SURF1"/>
    <property type="match status" value="1"/>
</dbReference>
<dbReference type="KEGG" id="dpte:113793550"/>
<dbReference type="PANTHER" id="PTHR23427:SF2">
    <property type="entry name" value="SURFEIT LOCUS PROTEIN 1"/>
    <property type="match status" value="1"/>
</dbReference>
<dbReference type="OMA" id="QIHIVST"/>
<comment type="subcellular location">
    <subcellularLocation>
        <location evidence="1">Membrane</location>
    </subcellularLocation>
    <subcellularLocation>
        <location evidence="6">Mitochondrion inner membrane</location>
        <topology evidence="6">Multi-pass membrane protein</topology>
    </subcellularLocation>
</comment>
<protein>
    <recommendedName>
        <fullName evidence="6">SURF1-like protein</fullName>
    </recommendedName>
</protein>
<accession>A0A6P6Y1M1</accession>
<proteinExistence type="inferred from homology"/>
<comment type="similarity">
    <text evidence="2 6">Belongs to the SURF1 family.</text>
</comment>
<keyword evidence="7" id="KW-1185">Reference proteome</keyword>